<keyword evidence="3" id="KW-1185">Reference proteome</keyword>
<evidence type="ECO:0000256" key="1">
    <source>
        <dbReference type="SAM" id="SignalP"/>
    </source>
</evidence>
<name>A0ABS3QGU8_9BACT</name>
<gene>
    <name evidence="2" type="ORF">J4E00_15535</name>
</gene>
<sequence>MLTRLLLLLPCLFLLAGAARAQDMLTKRNGEEIAVKVIEITPAEVRYRRTDNPDGPLISVWKTDLFMVRYANGTKELFTTPTAAQGMPVTAGTAHTAFPGEVPTNNQSPDDAILDEPIHLDGPRIGFTVLSGGVLDKARENIGDLNPFLTQFGWQFENRLFRLPNGLSGLVELVPLVGGLEQGKFIPSVSGLLGIRGAKGFEFGLGPNVTPLGANLVLAVGSSFKSNGINFPINLAVVPGNGGARVSLMLGFNARHR</sequence>
<comment type="caution">
    <text evidence="2">The sequence shown here is derived from an EMBL/GenBank/DDBJ whole genome shotgun (WGS) entry which is preliminary data.</text>
</comment>
<accession>A0ABS3QGU8</accession>
<proteinExistence type="predicted"/>
<organism evidence="2 3">
    <name type="scientific">Hymenobacter negativus</name>
    <dbReference type="NCBI Taxonomy" id="2795026"/>
    <lineage>
        <taxon>Bacteria</taxon>
        <taxon>Pseudomonadati</taxon>
        <taxon>Bacteroidota</taxon>
        <taxon>Cytophagia</taxon>
        <taxon>Cytophagales</taxon>
        <taxon>Hymenobacteraceae</taxon>
        <taxon>Hymenobacter</taxon>
    </lineage>
</organism>
<dbReference type="RefSeq" id="WP_208176107.1">
    <property type="nucleotide sequence ID" value="NZ_JAGETZ010000007.1"/>
</dbReference>
<dbReference type="Proteomes" id="UP000664369">
    <property type="component" value="Unassembled WGS sequence"/>
</dbReference>
<feature type="signal peptide" evidence="1">
    <location>
        <begin position="1"/>
        <end position="21"/>
    </location>
</feature>
<keyword evidence="1" id="KW-0732">Signal</keyword>
<evidence type="ECO:0000313" key="2">
    <source>
        <dbReference type="EMBL" id="MBO2010472.1"/>
    </source>
</evidence>
<dbReference type="EMBL" id="JAGETZ010000007">
    <property type="protein sequence ID" value="MBO2010472.1"/>
    <property type="molecule type" value="Genomic_DNA"/>
</dbReference>
<evidence type="ECO:0000313" key="3">
    <source>
        <dbReference type="Proteomes" id="UP000664369"/>
    </source>
</evidence>
<reference evidence="2 3" key="1">
    <citation type="submission" date="2021-03" db="EMBL/GenBank/DDBJ databases">
        <authorList>
            <person name="Kim M.K."/>
        </authorList>
    </citation>
    <scope>NUCLEOTIDE SEQUENCE [LARGE SCALE GENOMIC DNA]</scope>
    <source>
        <strain evidence="2 3">BT442</strain>
    </source>
</reference>
<feature type="chain" id="PRO_5046543474" evidence="1">
    <location>
        <begin position="22"/>
        <end position="257"/>
    </location>
</feature>
<protein>
    <submittedName>
        <fullName evidence="2">Uncharacterized protein</fullName>
    </submittedName>
</protein>